<feature type="transmembrane region" description="Helical" evidence="5">
    <location>
        <begin position="68"/>
        <end position="86"/>
    </location>
</feature>
<evidence type="ECO:0000256" key="5">
    <source>
        <dbReference type="SAM" id="Phobius"/>
    </source>
</evidence>
<evidence type="ECO:0000313" key="6">
    <source>
        <dbReference type="EMBL" id="SDF22198.1"/>
    </source>
</evidence>
<dbReference type="GO" id="GO:0015035">
    <property type="term" value="F:protein-disulfide reductase activity"/>
    <property type="evidence" value="ECO:0007669"/>
    <property type="project" value="InterPro"/>
</dbReference>
<keyword evidence="3 5" id="KW-1133">Transmembrane helix</keyword>
<dbReference type="EMBL" id="FNAY01000008">
    <property type="protein sequence ID" value="SDF22198.1"/>
    <property type="molecule type" value="Genomic_DNA"/>
</dbReference>
<dbReference type="InterPro" id="IPR003752">
    <property type="entry name" value="DiS_bond_form_DsbB/BdbC"/>
</dbReference>
<evidence type="ECO:0000256" key="3">
    <source>
        <dbReference type="ARBA" id="ARBA00022989"/>
    </source>
</evidence>
<dbReference type="InterPro" id="IPR024199">
    <property type="entry name" value="Uncharacterised_DsbB"/>
</dbReference>
<gene>
    <name evidence="6" type="ORF">SAMN04244550_01879</name>
</gene>
<comment type="subcellular location">
    <subcellularLocation>
        <location evidence="1">Membrane</location>
        <topology evidence="1">Multi-pass membrane protein</topology>
    </subcellularLocation>
</comment>
<dbReference type="Proteomes" id="UP000183812">
    <property type="component" value="Unassembled WGS sequence"/>
</dbReference>
<dbReference type="AlphaFoldDB" id="A0A1G7JBC7"/>
<dbReference type="RefSeq" id="WP_081348860.1">
    <property type="nucleotide sequence ID" value="NZ_CP119563.1"/>
</dbReference>
<dbReference type="InterPro" id="IPR023380">
    <property type="entry name" value="DsbB-like_sf"/>
</dbReference>
<protein>
    <submittedName>
        <fullName evidence="6">Disulfide bond formation protein DsbB</fullName>
    </submittedName>
</protein>
<accession>A0A1G7JBC7</accession>
<feature type="transmembrane region" description="Helical" evidence="5">
    <location>
        <begin position="141"/>
        <end position="159"/>
    </location>
</feature>
<dbReference type="SUPFAM" id="SSF158442">
    <property type="entry name" value="DsbB-like"/>
    <property type="match status" value="1"/>
</dbReference>
<dbReference type="Gene3D" id="1.20.1550.10">
    <property type="entry name" value="DsbB-like"/>
    <property type="match status" value="1"/>
</dbReference>
<evidence type="ECO:0000313" key="7">
    <source>
        <dbReference type="Proteomes" id="UP000183812"/>
    </source>
</evidence>
<dbReference type="GO" id="GO:0016020">
    <property type="term" value="C:membrane"/>
    <property type="evidence" value="ECO:0007669"/>
    <property type="project" value="UniProtKB-SubCell"/>
</dbReference>
<evidence type="ECO:0000256" key="4">
    <source>
        <dbReference type="ARBA" id="ARBA00023136"/>
    </source>
</evidence>
<dbReference type="PIRSF" id="PIRSF033913">
    <property type="entry name" value="S-S_format_DsbB"/>
    <property type="match status" value="1"/>
</dbReference>
<name>A0A1G7JBC7_RHOCA</name>
<dbReference type="OrthoDB" id="9808637at2"/>
<reference evidence="6 7" key="1">
    <citation type="submission" date="2016-10" db="EMBL/GenBank/DDBJ databases">
        <authorList>
            <person name="de Groot N.N."/>
        </authorList>
    </citation>
    <scope>NUCLEOTIDE SEQUENCE [LARGE SCALE GENOMIC DNA]</scope>
    <source>
        <strain evidence="7">DSM 938 / 37b4</strain>
    </source>
</reference>
<evidence type="ECO:0000256" key="1">
    <source>
        <dbReference type="ARBA" id="ARBA00004141"/>
    </source>
</evidence>
<dbReference type="Pfam" id="PF02600">
    <property type="entry name" value="DsbB"/>
    <property type="match status" value="1"/>
</dbReference>
<feature type="transmembrane region" description="Helical" evidence="5">
    <location>
        <begin position="46"/>
        <end position="63"/>
    </location>
</feature>
<keyword evidence="2 5" id="KW-0812">Transmembrane</keyword>
<keyword evidence="4 5" id="KW-0472">Membrane</keyword>
<sequence>MPPILTAMLTPRGLVALAAAGSAAVLIAALVFQALGFPPCDLCVLQRWPHLVAAILGALMLLLRLPMAFAGFGALAALTTSCFGLYHSGVERHIFAGPDSCTTNPIASLSAQDLMAQISAAPLVRCDEIAWQVLGITMPNLNAVFSLVFAGLWIAAALSDRRARR</sequence>
<organism evidence="6 7">
    <name type="scientific">Rhodobacter capsulatus</name>
    <name type="common">Rhodopseudomonas capsulata</name>
    <dbReference type="NCBI Taxonomy" id="1061"/>
    <lineage>
        <taxon>Bacteria</taxon>
        <taxon>Pseudomonadati</taxon>
        <taxon>Pseudomonadota</taxon>
        <taxon>Alphaproteobacteria</taxon>
        <taxon>Rhodobacterales</taxon>
        <taxon>Rhodobacter group</taxon>
        <taxon>Rhodobacter</taxon>
    </lineage>
</organism>
<dbReference type="GO" id="GO:0006457">
    <property type="term" value="P:protein folding"/>
    <property type="evidence" value="ECO:0007669"/>
    <property type="project" value="InterPro"/>
</dbReference>
<evidence type="ECO:0000256" key="2">
    <source>
        <dbReference type="ARBA" id="ARBA00022692"/>
    </source>
</evidence>
<proteinExistence type="predicted"/>